<reference evidence="1 2" key="1">
    <citation type="submission" date="2021-06" db="EMBL/GenBank/DDBJ databases">
        <authorList>
            <person name="Palmer J.M."/>
        </authorList>
    </citation>
    <scope>NUCLEOTIDE SEQUENCE [LARGE SCALE GENOMIC DNA]</scope>
    <source>
        <strain evidence="1 2">XC_2019</strain>
        <tissue evidence="1">Muscle</tissue>
    </source>
</reference>
<accession>A0ABV0RXI9</accession>
<keyword evidence="2" id="KW-1185">Reference proteome</keyword>
<name>A0ABV0RXI9_9TELE</name>
<evidence type="ECO:0000313" key="2">
    <source>
        <dbReference type="Proteomes" id="UP001434883"/>
    </source>
</evidence>
<protein>
    <submittedName>
        <fullName evidence="1">Uncharacterized protein</fullName>
    </submittedName>
</protein>
<sequence length="101" mass="11721">MFEGFIVRSPCLKSQNISIRIGAGSSSVSAFTFYRCFQIFLKLPLINSRIHGGFYEYYSRSPGLCLCTFWQIMPGHVHLCSECPPHVDYFLYSETSHFRFF</sequence>
<proteinExistence type="predicted"/>
<dbReference type="EMBL" id="JAHRIN010060594">
    <property type="protein sequence ID" value="MEQ2212928.1"/>
    <property type="molecule type" value="Genomic_DNA"/>
</dbReference>
<evidence type="ECO:0000313" key="1">
    <source>
        <dbReference type="EMBL" id="MEQ2212928.1"/>
    </source>
</evidence>
<dbReference type="Proteomes" id="UP001434883">
    <property type="component" value="Unassembled WGS sequence"/>
</dbReference>
<gene>
    <name evidence="1" type="ORF">XENOCAPTIV_006946</name>
</gene>
<organism evidence="1 2">
    <name type="scientific">Xenoophorus captivus</name>
    <dbReference type="NCBI Taxonomy" id="1517983"/>
    <lineage>
        <taxon>Eukaryota</taxon>
        <taxon>Metazoa</taxon>
        <taxon>Chordata</taxon>
        <taxon>Craniata</taxon>
        <taxon>Vertebrata</taxon>
        <taxon>Euteleostomi</taxon>
        <taxon>Actinopterygii</taxon>
        <taxon>Neopterygii</taxon>
        <taxon>Teleostei</taxon>
        <taxon>Neoteleostei</taxon>
        <taxon>Acanthomorphata</taxon>
        <taxon>Ovalentaria</taxon>
        <taxon>Atherinomorphae</taxon>
        <taxon>Cyprinodontiformes</taxon>
        <taxon>Goodeidae</taxon>
        <taxon>Xenoophorus</taxon>
    </lineage>
</organism>
<comment type="caution">
    <text evidence="1">The sequence shown here is derived from an EMBL/GenBank/DDBJ whole genome shotgun (WGS) entry which is preliminary data.</text>
</comment>